<keyword evidence="2" id="KW-1185">Reference proteome</keyword>
<evidence type="ECO:0000313" key="1">
    <source>
        <dbReference type="EMBL" id="EFP08396.1"/>
    </source>
</evidence>
<gene>
    <name evidence="1" type="ORF">CRE_16152</name>
</gene>
<evidence type="ECO:0000313" key="2">
    <source>
        <dbReference type="Proteomes" id="UP000008281"/>
    </source>
</evidence>
<dbReference type="GeneID" id="9815979"/>
<dbReference type="InParanoid" id="E3MSJ1"/>
<dbReference type="Proteomes" id="UP000008281">
    <property type="component" value="Unassembled WGS sequence"/>
</dbReference>
<protein>
    <submittedName>
        <fullName evidence="1">Uncharacterized protein</fullName>
    </submittedName>
</protein>
<dbReference type="HOGENOM" id="CLU_087400_0_0_1"/>
<dbReference type="EMBL" id="DS268473">
    <property type="protein sequence ID" value="EFP08396.1"/>
    <property type="molecule type" value="Genomic_DNA"/>
</dbReference>
<dbReference type="AlphaFoldDB" id="E3MSJ1"/>
<proteinExistence type="predicted"/>
<dbReference type="RefSeq" id="XP_003100869.2">
    <property type="nucleotide sequence ID" value="XM_003100821.2"/>
</dbReference>
<sequence length="253" mass="29374">MMYFDNYNQQSAQEQSGMVYWAPVNVPTPFGIPGPVEMPVAQHTGFNEGPRILDEFSVGNITIRIHDCTPRHIFKKHWKDFQHATRGARDWNTVERNVSSFLKEMILSSAQLFFTDELVTRKDGLLLYVRQPRDKMFHRIALAQDEAEGHVYNVSTAYKLWIDEAVQFSGQWKEFGSQQDVNYHPRMTGIFTRTSWNSHLANIHHRPTPQIAEVPLQYIVPHFVFSPVPNVQFAPPSPQFIQFLPYPPPVHVW</sequence>
<reference evidence="1" key="1">
    <citation type="submission" date="2007-07" db="EMBL/GenBank/DDBJ databases">
        <title>PCAP assembly of the Caenorhabditis remanei genome.</title>
        <authorList>
            <consortium name="The Caenorhabditis remanei Sequencing Consortium"/>
            <person name="Wilson R.K."/>
        </authorList>
    </citation>
    <scope>NUCLEOTIDE SEQUENCE [LARGE SCALE GENOMIC DNA]</scope>
    <source>
        <strain evidence="1">PB4641</strain>
    </source>
</reference>
<organism evidence="2">
    <name type="scientific">Caenorhabditis remanei</name>
    <name type="common">Caenorhabditis vulgaris</name>
    <dbReference type="NCBI Taxonomy" id="31234"/>
    <lineage>
        <taxon>Eukaryota</taxon>
        <taxon>Metazoa</taxon>
        <taxon>Ecdysozoa</taxon>
        <taxon>Nematoda</taxon>
        <taxon>Chromadorea</taxon>
        <taxon>Rhabditida</taxon>
        <taxon>Rhabditina</taxon>
        <taxon>Rhabditomorpha</taxon>
        <taxon>Rhabditoidea</taxon>
        <taxon>Rhabditidae</taxon>
        <taxon>Peloderinae</taxon>
        <taxon>Caenorhabditis</taxon>
    </lineage>
</organism>
<dbReference type="CTD" id="9815979"/>
<accession>E3MSJ1</accession>
<name>E3MSJ1_CAERE</name>
<dbReference type="KEGG" id="crq:GCK72_011759"/>